<feature type="non-terminal residue" evidence="1">
    <location>
        <position position="164"/>
    </location>
</feature>
<gene>
    <name evidence="1" type="ORF">S03H2_18684</name>
</gene>
<evidence type="ECO:0000313" key="1">
    <source>
        <dbReference type="EMBL" id="GAH40569.1"/>
    </source>
</evidence>
<reference evidence="1" key="1">
    <citation type="journal article" date="2014" name="Front. Microbiol.">
        <title>High frequency of phylogenetically diverse reductive dehalogenase-homologous genes in deep subseafloor sedimentary metagenomes.</title>
        <authorList>
            <person name="Kawai M."/>
            <person name="Futagami T."/>
            <person name="Toyoda A."/>
            <person name="Takaki Y."/>
            <person name="Nishi S."/>
            <person name="Hori S."/>
            <person name="Arai W."/>
            <person name="Tsubouchi T."/>
            <person name="Morono Y."/>
            <person name="Uchiyama I."/>
            <person name="Ito T."/>
            <person name="Fujiyama A."/>
            <person name="Inagaki F."/>
            <person name="Takami H."/>
        </authorList>
    </citation>
    <scope>NUCLEOTIDE SEQUENCE</scope>
    <source>
        <strain evidence="1">Expedition CK06-06</strain>
    </source>
</reference>
<proteinExistence type="predicted"/>
<dbReference type="EMBL" id="BARU01009708">
    <property type="protein sequence ID" value="GAH40569.1"/>
    <property type="molecule type" value="Genomic_DNA"/>
</dbReference>
<sequence>MIEENSLKEVKNLKAVYSTEEDNLLNDFFIPCLSNSVRYDRISGFFSSILYPMIFRGIKNLVLKENSKIRLIIGFLPNNGKKILAKNDLELYAYLYDDTIINDINNQFEENEPMLKKNHLKLLGWLILNKKLEIKLGLLLDQNGNLINNPEILKLSKGKLHKKI</sequence>
<name>X1GG45_9ZZZZ</name>
<comment type="caution">
    <text evidence="1">The sequence shown here is derived from an EMBL/GenBank/DDBJ whole genome shotgun (WGS) entry which is preliminary data.</text>
</comment>
<accession>X1GG45</accession>
<protein>
    <submittedName>
        <fullName evidence="1">Uncharacterized protein</fullName>
    </submittedName>
</protein>
<dbReference type="AlphaFoldDB" id="X1GG45"/>
<organism evidence="1">
    <name type="scientific">marine sediment metagenome</name>
    <dbReference type="NCBI Taxonomy" id="412755"/>
    <lineage>
        <taxon>unclassified sequences</taxon>
        <taxon>metagenomes</taxon>
        <taxon>ecological metagenomes</taxon>
    </lineage>
</organism>